<dbReference type="InterPro" id="IPR013216">
    <property type="entry name" value="Methyltransf_11"/>
</dbReference>
<comment type="caution">
    <text evidence="3">The sequence shown here is derived from an EMBL/GenBank/DDBJ whole genome shotgun (WGS) entry which is preliminary data.</text>
</comment>
<keyword evidence="1" id="KW-0472">Membrane</keyword>
<keyword evidence="4" id="KW-1185">Reference proteome</keyword>
<dbReference type="SUPFAM" id="SSF53335">
    <property type="entry name" value="S-adenosyl-L-methionine-dependent methyltransferases"/>
    <property type="match status" value="1"/>
</dbReference>
<evidence type="ECO:0000313" key="3">
    <source>
        <dbReference type="EMBL" id="KAF3329386.1"/>
    </source>
</evidence>
<dbReference type="GO" id="GO:0032259">
    <property type="term" value="P:methylation"/>
    <property type="evidence" value="ECO:0007669"/>
    <property type="project" value="UniProtKB-KW"/>
</dbReference>
<keyword evidence="3" id="KW-0808">Transferase</keyword>
<dbReference type="Gene3D" id="3.40.50.150">
    <property type="entry name" value="Vaccinia Virus protein VP39"/>
    <property type="match status" value="1"/>
</dbReference>
<dbReference type="AlphaFoldDB" id="A0A833QXE7"/>
<name>A0A833QXE7_9POAL</name>
<dbReference type="EMBL" id="SWLB01000014">
    <property type="protein sequence ID" value="KAF3329386.1"/>
    <property type="molecule type" value="Genomic_DNA"/>
</dbReference>
<dbReference type="CDD" id="cd02440">
    <property type="entry name" value="AdoMet_MTases"/>
    <property type="match status" value="1"/>
</dbReference>
<keyword evidence="3" id="KW-0489">Methyltransferase</keyword>
<feature type="domain" description="Methyltransferase type 11" evidence="2">
    <location>
        <begin position="281"/>
        <end position="375"/>
    </location>
</feature>
<sequence>METMQLVLPSKPVDPQQNKSLIKLLFLFLSTNLLSILLFSNFNPTKLFFQENIPLLLELEATQSNLSLNQAQIKLLQINLKTTISLLNSHLNKSHKSQPKENNNAFTWLQSLKGELRLAVGPHKLPLGYTPNLRTDTWQPPIGLMCQLLSDDLAHYMTYEVGGECPSDAELAQKLMLRGCEPLPRRRCRSKSPARYIDPTPLPESLWQTPPDTSVVWDNYTCKNYSCLVHRAEKPGSYDCKDCFNLHGREKTRWLHDDGGINFSIDQVLKLISPGTVRIGLDIGGGTGTFAARMREHNIIIVTTTMNFNGPFNSFIASRGLVPVHLTVGHRLPFFDSTLDLVHSMHVISNWIPGLVLEFLLYDVYRVLRPGGLFWLDRFFCVGPQMNETYVPFINKVGFNRLRWHEGRKMDRGERMNEWYLSAVLQKPIN</sequence>
<dbReference type="Pfam" id="PF08241">
    <property type="entry name" value="Methyltransf_11"/>
    <property type="match status" value="1"/>
</dbReference>
<dbReference type="InterPro" id="IPR053223">
    <property type="entry name" value="Prob_Methyltransferase"/>
</dbReference>
<evidence type="ECO:0000313" key="4">
    <source>
        <dbReference type="Proteomes" id="UP000623129"/>
    </source>
</evidence>
<keyword evidence="1" id="KW-0812">Transmembrane</keyword>
<dbReference type="PANTHER" id="PTHR44067:SF10">
    <property type="entry name" value="S-ADENOSYL-L-METHIONINE-DEPENDENT METHYLTRANSFERASE SUPERFAMILY PROTEIN"/>
    <property type="match status" value="1"/>
</dbReference>
<dbReference type="OrthoDB" id="2013972at2759"/>
<accession>A0A833QXE7</accession>
<dbReference type="InterPro" id="IPR029063">
    <property type="entry name" value="SAM-dependent_MTases_sf"/>
</dbReference>
<feature type="transmembrane region" description="Helical" evidence="1">
    <location>
        <begin position="21"/>
        <end position="42"/>
    </location>
</feature>
<evidence type="ECO:0000259" key="2">
    <source>
        <dbReference type="Pfam" id="PF08241"/>
    </source>
</evidence>
<dbReference type="PANTHER" id="PTHR44067">
    <property type="entry name" value="S-ADENOSYL-L-METHIONINE-DEPENDENT METHYLTRANSFERASE SUPERFAMILY PROTEIN-RELATED"/>
    <property type="match status" value="1"/>
</dbReference>
<gene>
    <name evidence="3" type="ORF">FCM35_KLT04717</name>
</gene>
<keyword evidence="1" id="KW-1133">Transmembrane helix</keyword>
<evidence type="ECO:0000256" key="1">
    <source>
        <dbReference type="SAM" id="Phobius"/>
    </source>
</evidence>
<proteinExistence type="predicted"/>
<protein>
    <submittedName>
        <fullName evidence="3">Methyltransferase PMT15</fullName>
    </submittedName>
</protein>
<dbReference type="GO" id="GO:0008757">
    <property type="term" value="F:S-adenosylmethionine-dependent methyltransferase activity"/>
    <property type="evidence" value="ECO:0007669"/>
    <property type="project" value="InterPro"/>
</dbReference>
<organism evidence="3 4">
    <name type="scientific">Carex littledalei</name>
    <dbReference type="NCBI Taxonomy" id="544730"/>
    <lineage>
        <taxon>Eukaryota</taxon>
        <taxon>Viridiplantae</taxon>
        <taxon>Streptophyta</taxon>
        <taxon>Embryophyta</taxon>
        <taxon>Tracheophyta</taxon>
        <taxon>Spermatophyta</taxon>
        <taxon>Magnoliopsida</taxon>
        <taxon>Liliopsida</taxon>
        <taxon>Poales</taxon>
        <taxon>Cyperaceae</taxon>
        <taxon>Cyperoideae</taxon>
        <taxon>Cariceae</taxon>
        <taxon>Carex</taxon>
        <taxon>Carex subgen. Euthyceras</taxon>
    </lineage>
</organism>
<dbReference type="Proteomes" id="UP000623129">
    <property type="component" value="Unassembled WGS sequence"/>
</dbReference>
<reference evidence="3" key="1">
    <citation type="submission" date="2020-01" db="EMBL/GenBank/DDBJ databases">
        <title>Genome sequence of Kobresia littledalei, the first chromosome-level genome in the family Cyperaceae.</title>
        <authorList>
            <person name="Qu G."/>
        </authorList>
    </citation>
    <scope>NUCLEOTIDE SEQUENCE</scope>
    <source>
        <strain evidence="3">C.B.Clarke</strain>
        <tissue evidence="3">Leaf</tissue>
    </source>
</reference>